<evidence type="ECO:0000313" key="2">
    <source>
        <dbReference type="EMBL" id="MBD3868972.1"/>
    </source>
</evidence>
<comment type="caution">
    <text evidence="2">The sequence shown here is derived from an EMBL/GenBank/DDBJ whole genome shotgun (WGS) entry which is preliminary data.</text>
</comment>
<reference evidence="2 3" key="1">
    <citation type="submission" date="2020-08" db="EMBL/GenBank/DDBJ databases">
        <title>Acidobacteriota in marine sediments use diverse sulfur dissimilation pathways.</title>
        <authorList>
            <person name="Wasmund K."/>
        </authorList>
    </citation>
    <scope>NUCLEOTIDE SEQUENCE [LARGE SCALE GENOMIC DNA]</scope>
    <source>
        <strain evidence="2">MAG AM4</strain>
    </source>
</reference>
<evidence type="ECO:0000256" key="1">
    <source>
        <dbReference type="SAM" id="SignalP"/>
    </source>
</evidence>
<evidence type="ECO:0000313" key="3">
    <source>
        <dbReference type="Proteomes" id="UP000648239"/>
    </source>
</evidence>
<name>A0A8J6Y2B9_9BACT</name>
<dbReference type="AlphaFoldDB" id="A0A8J6Y2B9"/>
<gene>
    <name evidence="2" type="ORF">IFK94_12670</name>
</gene>
<organism evidence="2 3">
    <name type="scientific">Candidatus Polarisedimenticola svalbardensis</name>
    <dbReference type="NCBI Taxonomy" id="2886004"/>
    <lineage>
        <taxon>Bacteria</taxon>
        <taxon>Pseudomonadati</taxon>
        <taxon>Acidobacteriota</taxon>
        <taxon>Candidatus Polarisedimenticolia</taxon>
        <taxon>Candidatus Polarisedimenticolales</taxon>
        <taxon>Candidatus Polarisedimenticolaceae</taxon>
        <taxon>Candidatus Polarisedimenticola</taxon>
    </lineage>
</organism>
<feature type="signal peptide" evidence="1">
    <location>
        <begin position="1"/>
        <end position="28"/>
    </location>
</feature>
<sequence>MNRTRVAALSAAVVVVALLLFSSSLFVAAGSQTARAGKDVVMMRCNTTDADFTATGYQGNSGTPSKRSNSCSENISQLLKDGFVIQDIGHYDMEKAGYLVVTMTR</sequence>
<dbReference type="EMBL" id="JACXWD010000051">
    <property type="protein sequence ID" value="MBD3868972.1"/>
    <property type="molecule type" value="Genomic_DNA"/>
</dbReference>
<proteinExistence type="predicted"/>
<accession>A0A8J6Y2B9</accession>
<dbReference type="Proteomes" id="UP000648239">
    <property type="component" value="Unassembled WGS sequence"/>
</dbReference>
<keyword evidence="1" id="KW-0732">Signal</keyword>
<protein>
    <submittedName>
        <fullName evidence="2">Uncharacterized protein</fullName>
    </submittedName>
</protein>
<feature type="chain" id="PRO_5035192272" evidence="1">
    <location>
        <begin position="29"/>
        <end position="105"/>
    </location>
</feature>